<feature type="transmembrane region" description="Helical" evidence="27">
    <location>
        <begin position="90"/>
        <end position="110"/>
    </location>
</feature>
<proteinExistence type="predicted"/>
<comment type="catalytic activity">
    <reaction evidence="15">
        <text>2 nitrate(out) + H(+)(out) = 2 nitrate(in) + H(+)(in)</text>
        <dbReference type="Rhea" id="RHEA:71539"/>
        <dbReference type="ChEBI" id="CHEBI:15378"/>
        <dbReference type="ChEBI" id="CHEBI:17632"/>
    </reaction>
    <physiologicalReaction direction="left-to-right" evidence="15">
        <dbReference type="Rhea" id="RHEA:71540"/>
    </physiologicalReaction>
</comment>
<comment type="catalytic activity">
    <reaction evidence="20">
        <text>D-glucuronate(out) + H(+)(out) = D-glucuronate(in) + H(+)(in)</text>
        <dbReference type="Rhea" id="RHEA:72591"/>
        <dbReference type="ChEBI" id="CHEBI:15378"/>
        <dbReference type="ChEBI" id="CHEBI:58720"/>
    </reaction>
    <physiologicalReaction direction="left-to-right" evidence="20">
        <dbReference type="Rhea" id="RHEA:72592"/>
    </physiologicalReaction>
</comment>
<evidence type="ECO:0000256" key="7">
    <source>
        <dbReference type="ARBA" id="ARBA00022692"/>
    </source>
</evidence>
<reference evidence="29 30" key="1">
    <citation type="journal article" date="2022" name="Nat. Ecol. Evol.">
        <title>A masculinizing supergene underlies an exaggerated male reproductive morph in a spider.</title>
        <authorList>
            <person name="Hendrickx F."/>
            <person name="De Corte Z."/>
            <person name="Sonet G."/>
            <person name="Van Belleghem S.M."/>
            <person name="Kostlbacher S."/>
            <person name="Vangestel C."/>
        </authorList>
    </citation>
    <scope>NUCLEOTIDE SEQUENCE [LARGE SCALE GENOMIC DNA]</scope>
    <source>
        <strain evidence="29">W744_W776</strain>
    </source>
</reference>
<dbReference type="InterPro" id="IPR011701">
    <property type="entry name" value="MFS"/>
</dbReference>
<keyword evidence="6" id="KW-1003">Cell membrane</keyword>
<feature type="compositionally biased region" description="Polar residues" evidence="26">
    <location>
        <begin position="465"/>
        <end position="476"/>
    </location>
</feature>
<dbReference type="EMBL" id="JAFNEN010000540">
    <property type="protein sequence ID" value="KAG8180929.1"/>
    <property type="molecule type" value="Genomic_DNA"/>
</dbReference>
<evidence type="ECO:0000256" key="1">
    <source>
        <dbReference type="ARBA" id="ARBA00004432"/>
    </source>
</evidence>
<evidence type="ECO:0000256" key="18">
    <source>
        <dbReference type="ARBA" id="ARBA00051403"/>
    </source>
</evidence>
<keyword evidence="14" id="KW-0968">Cytoplasmic vesicle</keyword>
<evidence type="ECO:0000256" key="3">
    <source>
        <dbReference type="ARBA" id="ARBA00004638"/>
    </source>
</evidence>
<dbReference type="FunFam" id="1.20.1250.20:FF:000003">
    <property type="entry name" value="Solute carrier family 17 member 3"/>
    <property type="match status" value="1"/>
</dbReference>
<evidence type="ECO:0000256" key="19">
    <source>
        <dbReference type="ARBA" id="ARBA00051447"/>
    </source>
</evidence>
<name>A0AAV6U9P2_9ARAC</name>
<gene>
    <name evidence="29" type="ORF">JTE90_013935</name>
</gene>
<dbReference type="PROSITE" id="PS50850">
    <property type="entry name" value="MFS"/>
    <property type="match status" value="1"/>
</dbReference>
<feature type="transmembrane region" description="Helical" evidence="27">
    <location>
        <begin position="177"/>
        <end position="200"/>
    </location>
</feature>
<feature type="transmembrane region" description="Helical" evidence="27">
    <location>
        <begin position="122"/>
        <end position="147"/>
    </location>
</feature>
<feature type="transmembrane region" description="Helical" evidence="27">
    <location>
        <begin position="284"/>
        <end position="307"/>
    </location>
</feature>
<keyword evidence="9 27" id="KW-1133">Transmembrane helix</keyword>
<evidence type="ECO:0000256" key="12">
    <source>
        <dbReference type="ARBA" id="ARBA00023180"/>
    </source>
</evidence>
<dbReference type="GO" id="GO:0046942">
    <property type="term" value="P:carboxylic acid transport"/>
    <property type="evidence" value="ECO:0007669"/>
    <property type="project" value="UniProtKB-ARBA"/>
</dbReference>
<dbReference type="CDD" id="cd17318">
    <property type="entry name" value="MFS_SLC17"/>
    <property type="match status" value="1"/>
</dbReference>
<dbReference type="PANTHER" id="PTHR11662:SF399">
    <property type="entry name" value="FI19708P1-RELATED"/>
    <property type="match status" value="1"/>
</dbReference>
<feature type="transmembrane region" description="Helical" evidence="27">
    <location>
        <begin position="261"/>
        <end position="278"/>
    </location>
</feature>
<evidence type="ECO:0000256" key="2">
    <source>
        <dbReference type="ARBA" id="ARBA00004554"/>
    </source>
</evidence>
<feature type="transmembrane region" description="Helical" evidence="27">
    <location>
        <begin position="212"/>
        <end position="232"/>
    </location>
</feature>
<dbReference type="PANTHER" id="PTHR11662">
    <property type="entry name" value="SOLUTE CARRIER FAMILY 17"/>
    <property type="match status" value="1"/>
</dbReference>
<evidence type="ECO:0000256" key="20">
    <source>
        <dbReference type="ARBA" id="ARBA00051612"/>
    </source>
</evidence>
<organism evidence="29 30">
    <name type="scientific">Oedothorax gibbosus</name>
    <dbReference type="NCBI Taxonomy" id="931172"/>
    <lineage>
        <taxon>Eukaryota</taxon>
        <taxon>Metazoa</taxon>
        <taxon>Ecdysozoa</taxon>
        <taxon>Arthropoda</taxon>
        <taxon>Chelicerata</taxon>
        <taxon>Arachnida</taxon>
        <taxon>Araneae</taxon>
        <taxon>Araneomorphae</taxon>
        <taxon>Entelegynae</taxon>
        <taxon>Araneoidea</taxon>
        <taxon>Linyphiidae</taxon>
        <taxon>Erigoninae</taxon>
        <taxon>Oedothorax</taxon>
    </lineage>
</organism>
<feature type="domain" description="Major facilitator superfamily (MFS) profile" evidence="28">
    <location>
        <begin position="15"/>
        <end position="445"/>
    </location>
</feature>
<dbReference type="Proteomes" id="UP000827092">
    <property type="component" value="Unassembled WGS sequence"/>
</dbReference>
<evidence type="ECO:0000256" key="8">
    <source>
        <dbReference type="ARBA" id="ARBA00022847"/>
    </source>
</evidence>
<feature type="transmembrane region" description="Helical" evidence="27">
    <location>
        <begin position="422"/>
        <end position="441"/>
    </location>
</feature>
<evidence type="ECO:0000256" key="23">
    <source>
        <dbReference type="ARBA" id="ARBA00080244"/>
    </source>
</evidence>
<accession>A0AAV6U9P2</accession>
<evidence type="ECO:0000259" key="28">
    <source>
        <dbReference type="PROSITE" id="PS50850"/>
    </source>
</evidence>
<evidence type="ECO:0000256" key="9">
    <source>
        <dbReference type="ARBA" id="ARBA00022989"/>
    </source>
</evidence>
<evidence type="ECO:0000256" key="26">
    <source>
        <dbReference type="SAM" id="MobiDB-lite"/>
    </source>
</evidence>
<feature type="transmembrane region" description="Helical" evidence="27">
    <location>
        <begin position="328"/>
        <end position="346"/>
    </location>
</feature>
<dbReference type="GO" id="GO:0030672">
    <property type="term" value="C:synaptic vesicle membrane"/>
    <property type="evidence" value="ECO:0007669"/>
    <property type="project" value="UniProtKB-SubCell"/>
</dbReference>
<dbReference type="GO" id="GO:0016323">
    <property type="term" value="C:basolateral plasma membrane"/>
    <property type="evidence" value="ECO:0007669"/>
    <property type="project" value="UniProtKB-SubCell"/>
</dbReference>
<dbReference type="GO" id="GO:0006820">
    <property type="term" value="P:monoatomic anion transport"/>
    <property type="evidence" value="ECO:0007669"/>
    <property type="project" value="TreeGrafter"/>
</dbReference>
<feature type="transmembrane region" description="Helical" evidence="27">
    <location>
        <begin position="352"/>
        <end position="375"/>
    </location>
</feature>
<evidence type="ECO:0000256" key="22">
    <source>
        <dbReference type="ARBA" id="ARBA00069713"/>
    </source>
</evidence>
<keyword evidence="7 27" id="KW-0812">Transmembrane</keyword>
<sequence length="476" mass="51969">MDKTSKNPPRCYFPKRYIVVILGFLGMFNTYAMRVNLSVAMVAMVNTTSDSNKSRVSDECPAPSNANETHGGGAETKGDRYDWSPEMQGWVLSSFFYGYVVTVLAGGYMAERYGAARVFGGGLLLTGVATLLTPLVVGWGVGALMAVRVVEGLGEGVTFPATTAIVSRWSPRMERSIIASVIFSGAQMGNVITMSVSGVLCSTDFLGGWPSVFYVFGTVTVLWFVLWIILVYETPDEHPSITEGELTLFHDSGKVQTQSNVGFLFGMFIFLTELPTYLSTVHHFNIHAVGYLSALPYITVCFGIWIASYTADRLRQSGKLSITTIRKVFNSLGGYGPFICVIAITFSGCRPYLIVALFCLGLFIKGCMFSGFHVILVDMCPDFAGTVFGLTNGVASLSGIVGPMMVGYFTEDGYTIANWNKAFYVTAFIYFTTTTFFAVFASAELQPWGRAETAKSPRDEEKASQKGQFNSAFVEH</sequence>
<comment type="subcellular location">
    <subcellularLocation>
        <location evidence="2">Basolateral cell membrane</location>
        <topology evidence="2">Multi-pass membrane protein</topology>
    </subcellularLocation>
    <subcellularLocation>
        <location evidence="3">Cytoplasmic vesicle</location>
        <location evidence="3">Secretory vesicle membrane</location>
        <topology evidence="3">Multi-pass membrane protein</topology>
    </subcellularLocation>
    <subcellularLocation>
        <location evidence="1">Cytoplasmic vesicle</location>
        <location evidence="1">Secretory vesicle</location>
        <location evidence="1">Synaptic vesicle membrane</location>
    </subcellularLocation>
    <subcellularLocation>
        <location evidence="4">Lysosome membrane</location>
    </subcellularLocation>
</comment>
<keyword evidence="13" id="KW-0458">Lysosome</keyword>
<dbReference type="FunFam" id="1.20.1250.20:FF:000067">
    <property type="entry name" value="sialin isoform X2"/>
    <property type="match status" value="1"/>
</dbReference>
<dbReference type="InterPro" id="IPR050382">
    <property type="entry name" value="MFS_Na/Anion_cotransporter"/>
</dbReference>
<evidence type="ECO:0000256" key="24">
    <source>
        <dbReference type="ARBA" id="ARBA00081195"/>
    </source>
</evidence>
<comment type="catalytic activity">
    <reaction evidence="17">
        <text>N-acetylneuraminate(in) + H(+)(in) = N-acetylneuraminate(out) + H(+)(out)</text>
        <dbReference type="Rhea" id="RHEA:28987"/>
        <dbReference type="ChEBI" id="CHEBI:15378"/>
        <dbReference type="ChEBI" id="CHEBI:35418"/>
    </reaction>
    <physiologicalReaction direction="right-to-left" evidence="17">
        <dbReference type="Rhea" id="RHEA:28989"/>
    </physiologicalReaction>
</comment>
<evidence type="ECO:0000256" key="17">
    <source>
        <dbReference type="ARBA" id="ARBA00050625"/>
    </source>
</evidence>
<evidence type="ECO:0000313" key="30">
    <source>
        <dbReference type="Proteomes" id="UP000827092"/>
    </source>
</evidence>
<dbReference type="InterPro" id="IPR020846">
    <property type="entry name" value="MFS_dom"/>
</dbReference>
<feature type="compositionally biased region" description="Basic and acidic residues" evidence="26">
    <location>
        <begin position="452"/>
        <end position="464"/>
    </location>
</feature>
<keyword evidence="10" id="KW-0770">Synapse</keyword>
<dbReference type="Gene3D" id="1.20.1250.20">
    <property type="entry name" value="MFS general substrate transporter like domains"/>
    <property type="match status" value="2"/>
</dbReference>
<feature type="transmembrane region" description="Helical" evidence="27">
    <location>
        <begin position="12"/>
        <end position="32"/>
    </location>
</feature>
<evidence type="ECO:0000256" key="6">
    <source>
        <dbReference type="ARBA" id="ARBA00022475"/>
    </source>
</evidence>
<comment type="caution">
    <text evidence="29">The sequence shown here is derived from an EMBL/GenBank/DDBJ whole genome shotgun (WGS) entry which is preliminary data.</text>
</comment>
<evidence type="ECO:0000256" key="16">
    <source>
        <dbReference type="ARBA" id="ARBA00050554"/>
    </source>
</evidence>
<protein>
    <recommendedName>
        <fullName evidence="22">Sialin</fullName>
    </recommendedName>
    <alternativeName>
        <fullName evidence="25">H(+)/nitrate cotransporter</fullName>
    </alternativeName>
    <alternativeName>
        <fullName evidence="23">H(+)/sialic acid cotransporter</fullName>
    </alternativeName>
    <alternativeName>
        <fullName evidence="24">Vesicular excitatory amino acid transporter</fullName>
    </alternativeName>
</protein>
<comment type="catalytic activity">
    <reaction evidence="16">
        <text>L-aspartate(out) = L-aspartate(in)</text>
        <dbReference type="Rhea" id="RHEA:66332"/>
        <dbReference type="ChEBI" id="CHEBI:29991"/>
    </reaction>
    <physiologicalReaction direction="left-to-right" evidence="16">
        <dbReference type="Rhea" id="RHEA:66333"/>
    </physiologicalReaction>
</comment>
<dbReference type="Pfam" id="PF07690">
    <property type="entry name" value="MFS_1"/>
    <property type="match status" value="1"/>
</dbReference>
<keyword evidence="8" id="KW-0769">Symport</keyword>
<evidence type="ECO:0000256" key="15">
    <source>
        <dbReference type="ARBA" id="ARBA00050101"/>
    </source>
</evidence>
<dbReference type="InterPro" id="IPR036259">
    <property type="entry name" value="MFS_trans_sf"/>
</dbReference>
<keyword evidence="12" id="KW-0325">Glycoprotein</keyword>
<keyword evidence="11 27" id="KW-0472">Membrane</keyword>
<evidence type="ECO:0000256" key="25">
    <source>
        <dbReference type="ARBA" id="ARBA00081925"/>
    </source>
</evidence>
<evidence type="ECO:0000256" key="4">
    <source>
        <dbReference type="ARBA" id="ARBA00004656"/>
    </source>
</evidence>
<comment type="catalytic activity">
    <reaction evidence="19">
        <text>L-glutamate(out) = L-glutamate(in)</text>
        <dbReference type="Rhea" id="RHEA:66336"/>
        <dbReference type="ChEBI" id="CHEBI:29985"/>
    </reaction>
    <physiologicalReaction direction="left-to-right" evidence="19">
        <dbReference type="Rhea" id="RHEA:66337"/>
    </physiologicalReaction>
</comment>
<dbReference type="GO" id="GO:0005765">
    <property type="term" value="C:lysosomal membrane"/>
    <property type="evidence" value="ECO:0007669"/>
    <property type="project" value="UniProtKB-SubCell"/>
</dbReference>
<feature type="transmembrane region" description="Helical" evidence="27">
    <location>
        <begin position="387"/>
        <end position="410"/>
    </location>
</feature>
<keyword evidence="5" id="KW-0813">Transport</keyword>
<keyword evidence="30" id="KW-1185">Reference proteome</keyword>
<feature type="region of interest" description="Disordered" evidence="26">
    <location>
        <begin position="451"/>
        <end position="476"/>
    </location>
</feature>
<evidence type="ECO:0000256" key="5">
    <source>
        <dbReference type="ARBA" id="ARBA00022448"/>
    </source>
</evidence>
<feature type="region of interest" description="Disordered" evidence="26">
    <location>
        <begin position="51"/>
        <end position="78"/>
    </location>
</feature>
<evidence type="ECO:0000313" key="29">
    <source>
        <dbReference type="EMBL" id="KAG8180929.1"/>
    </source>
</evidence>
<evidence type="ECO:0000256" key="14">
    <source>
        <dbReference type="ARBA" id="ARBA00023329"/>
    </source>
</evidence>
<evidence type="ECO:0000256" key="10">
    <source>
        <dbReference type="ARBA" id="ARBA00023018"/>
    </source>
</evidence>
<comment type="catalytic activity">
    <reaction evidence="18">
        <text>N-acetyl-L-aspartyl-L-glutamate(out) = N-acetyl-L-aspartyl-L-glutamate(in)</text>
        <dbReference type="Rhea" id="RHEA:72599"/>
        <dbReference type="ChEBI" id="CHEBI:76931"/>
    </reaction>
    <physiologicalReaction direction="left-to-right" evidence="18">
        <dbReference type="Rhea" id="RHEA:72600"/>
    </physiologicalReaction>
</comment>
<evidence type="ECO:0000256" key="13">
    <source>
        <dbReference type="ARBA" id="ARBA00023228"/>
    </source>
</evidence>
<dbReference type="SUPFAM" id="SSF103473">
    <property type="entry name" value="MFS general substrate transporter"/>
    <property type="match status" value="1"/>
</dbReference>
<evidence type="ECO:0000256" key="11">
    <source>
        <dbReference type="ARBA" id="ARBA00023136"/>
    </source>
</evidence>
<dbReference type="GO" id="GO:0015293">
    <property type="term" value="F:symporter activity"/>
    <property type="evidence" value="ECO:0007669"/>
    <property type="project" value="UniProtKB-KW"/>
</dbReference>
<comment type="function">
    <text evidence="21">Receptor for CM101, a polysaccharide produced by group B Streptococcus with antipathoangiogenic properties.</text>
</comment>
<feature type="transmembrane region" description="Helical" evidence="27">
    <location>
        <begin position="153"/>
        <end position="170"/>
    </location>
</feature>
<dbReference type="AlphaFoldDB" id="A0AAV6U9P2"/>
<evidence type="ECO:0000256" key="21">
    <source>
        <dbReference type="ARBA" id="ARBA00056891"/>
    </source>
</evidence>
<evidence type="ECO:0000256" key="27">
    <source>
        <dbReference type="SAM" id="Phobius"/>
    </source>
</evidence>